<dbReference type="InterPro" id="IPR011059">
    <property type="entry name" value="Metal-dep_hydrolase_composite"/>
</dbReference>
<accession>A0A2K2F922</accession>
<gene>
    <name evidence="3" type="ORF">CDQ84_15470</name>
</gene>
<dbReference type="InterPro" id="IPR032466">
    <property type="entry name" value="Metal_Hydrolase"/>
</dbReference>
<dbReference type="PANTHER" id="PTHR43135">
    <property type="entry name" value="ALPHA-D-RIBOSE 1-METHYLPHOSPHONATE 5-TRIPHOSPHATE DIPHOSPHATASE"/>
    <property type="match status" value="1"/>
</dbReference>
<dbReference type="EMBL" id="NIOJ01000051">
    <property type="protein sequence ID" value="PNT96289.1"/>
    <property type="molecule type" value="Genomic_DNA"/>
</dbReference>
<dbReference type="RefSeq" id="WP_103082640.1">
    <property type="nucleotide sequence ID" value="NZ_CP021850.1"/>
</dbReference>
<protein>
    <submittedName>
        <fullName evidence="3">Amidohydrolase</fullName>
    </submittedName>
</protein>
<dbReference type="SUPFAM" id="SSF51556">
    <property type="entry name" value="Metallo-dependent hydrolases"/>
    <property type="match status" value="1"/>
</dbReference>
<dbReference type="CDD" id="cd01309">
    <property type="entry name" value="Met_dep_hydrolase_C"/>
    <property type="match status" value="1"/>
</dbReference>
<evidence type="ECO:0000313" key="3">
    <source>
        <dbReference type="EMBL" id="PNT96289.1"/>
    </source>
</evidence>
<name>A0A2K2F922_9CLOT</name>
<dbReference type="InterPro" id="IPR006680">
    <property type="entry name" value="Amidohydro-rel"/>
</dbReference>
<feature type="domain" description="Amidohydrolase-related" evidence="2">
    <location>
        <begin position="232"/>
        <end position="391"/>
    </location>
</feature>
<keyword evidence="4" id="KW-1185">Reference proteome</keyword>
<dbReference type="Proteomes" id="UP000236151">
    <property type="component" value="Unassembled WGS sequence"/>
</dbReference>
<evidence type="ECO:0000256" key="1">
    <source>
        <dbReference type="SAM" id="Coils"/>
    </source>
</evidence>
<keyword evidence="1" id="KW-0175">Coiled coil</keyword>
<organism evidence="3 4">
    <name type="scientific">Clostridium thermosuccinogenes</name>
    <dbReference type="NCBI Taxonomy" id="84032"/>
    <lineage>
        <taxon>Bacteria</taxon>
        <taxon>Bacillati</taxon>
        <taxon>Bacillota</taxon>
        <taxon>Clostridia</taxon>
        <taxon>Eubacteriales</taxon>
        <taxon>Clostridiaceae</taxon>
        <taxon>Clostridium</taxon>
    </lineage>
</organism>
<dbReference type="AlphaFoldDB" id="A0A2K2F922"/>
<comment type="caution">
    <text evidence="3">The sequence shown here is derived from an EMBL/GenBank/DDBJ whole genome shotgun (WGS) entry which is preliminary data.</text>
</comment>
<evidence type="ECO:0000259" key="2">
    <source>
        <dbReference type="Pfam" id="PF01979"/>
    </source>
</evidence>
<dbReference type="GO" id="GO:0016810">
    <property type="term" value="F:hydrolase activity, acting on carbon-nitrogen (but not peptide) bonds"/>
    <property type="evidence" value="ECO:0007669"/>
    <property type="project" value="InterPro"/>
</dbReference>
<keyword evidence="3" id="KW-0378">Hydrolase</keyword>
<proteinExistence type="predicted"/>
<feature type="coiled-coil region" evidence="1">
    <location>
        <begin position="183"/>
        <end position="210"/>
    </location>
</feature>
<dbReference type="InterPro" id="IPR051781">
    <property type="entry name" value="Metallo-dep_Hydrolase"/>
</dbReference>
<sequence>MLLVKNGKVLTMAGISYDNGYVLIDEGKIIKVTGDYKEIEDLLKDKENTEVIDAEGKYVLPGLIDAHCHVGMWEDAVGFEGDDGNESTDPVTPQLRAIDGVYYADRAFVEARESGVTTVVTGPGSANVIGGQFAALKTYGRRVEEMILKDPVAVKVAFGENPKTVYNEKRQTPITRMAIAAILRENLMKAREYKKQLEDYENDKENYDKPEFDIKMEVLKKVLDGEVPLKAHAHRADDILTAIRIAKEFGVKLSIEHCTEGHLITDILMEEGVSAIVGPLLTDRSKIELRNQSLKAPGILSKAGIPVAIMTDHPCVPVQHLCLCAALASREGMDEEEALKAITINAAKITGIADRVGSLEPGKDADIAIFDGHPFELRTHVVTTIINGKIVYQR</sequence>
<reference evidence="4" key="1">
    <citation type="submission" date="2017-06" db="EMBL/GenBank/DDBJ databases">
        <title>Investigating the central metabolism of Clostridium thermosuccinogenes.</title>
        <authorList>
            <person name="Koendjbiharie J.G."/>
            <person name="Van Kranenburg R."/>
            <person name="Vriesendorp B."/>
        </authorList>
    </citation>
    <scope>NUCLEOTIDE SEQUENCE [LARGE SCALE GENOMIC DNA]</scope>
    <source>
        <strain evidence="4">DSM 5806</strain>
    </source>
</reference>
<dbReference type="Gene3D" id="2.30.40.10">
    <property type="entry name" value="Urease, subunit C, domain 1"/>
    <property type="match status" value="1"/>
</dbReference>
<dbReference type="Pfam" id="PF01979">
    <property type="entry name" value="Amidohydro_1"/>
    <property type="match status" value="1"/>
</dbReference>
<dbReference type="KEGG" id="cthd:CDO33_17450"/>
<dbReference type="PANTHER" id="PTHR43135:SF3">
    <property type="entry name" value="ALPHA-D-RIBOSE 1-METHYLPHOSPHONATE 5-TRIPHOSPHATE DIPHOSPHATASE"/>
    <property type="match status" value="1"/>
</dbReference>
<dbReference type="SUPFAM" id="SSF51338">
    <property type="entry name" value="Composite domain of metallo-dependent hydrolases"/>
    <property type="match status" value="1"/>
</dbReference>
<dbReference type="Gene3D" id="3.20.20.140">
    <property type="entry name" value="Metal-dependent hydrolases"/>
    <property type="match status" value="1"/>
</dbReference>
<dbReference type="OrthoDB" id="9802793at2"/>
<evidence type="ECO:0000313" key="4">
    <source>
        <dbReference type="Proteomes" id="UP000236151"/>
    </source>
</evidence>